<evidence type="ECO:0000256" key="10">
    <source>
        <dbReference type="SAM" id="Phobius"/>
    </source>
</evidence>
<dbReference type="InterPro" id="IPR050843">
    <property type="entry name" value="Glycosyl_Hydrlase_38"/>
</dbReference>
<comment type="catalytic activity">
    <reaction evidence="8">
        <text>N(4)-{beta-D-GlcNAc-(1-&gt;2)-alpha-D-Man-(1-&gt;3)-[alpha-D-Man-(1-&gt;3)-[alpha-D-Man-(1-&gt;6)]-alpha-D-Man-(1-&gt;6)]-beta-D-Man-(1-&gt;4)-beta-D-GlcNAc-(1-&gt;4)-beta-D-GlcNAc}-L-asparaginyl-[protein] + 2 H2O = 2 alpha-D-mannopyranose + an N(4)-{beta-D-GlcNAc-(1-&gt;2)-alpha-D-Man-(1-&gt;3)-[alpha-D-Man-(1-&gt;6)]-beta-D-Man-(1-&gt;4)-beta-D-GlcNAc-(1-&gt;4)-beta-D-GlcNAc}-L-asparaginyl-[protein]</text>
        <dbReference type="Rhea" id="RHEA:56052"/>
        <dbReference type="Rhea" id="RHEA-COMP:14368"/>
        <dbReference type="Rhea" id="RHEA-COMP:14369"/>
        <dbReference type="ChEBI" id="CHEBI:15377"/>
        <dbReference type="ChEBI" id="CHEBI:28729"/>
        <dbReference type="ChEBI" id="CHEBI:60615"/>
        <dbReference type="ChEBI" id="CHEBI:60625"/>
        <dbReference type="EC" id="3.2.1.114"/>
    </reaction>
</comment>
<dbReference type="GO" id="GO:0030246">
    <property type="term" value="F:carbohydrate binding"/>
    <property type="evidence" value="ECO:0007669"/>
    <property type="project" value="InterPro"/>
</dbReference>
<dbReference type="EMBL" id="JAIZAY010000009">
    <property type="protein sequence ID" value="KAJ8036716.1"/>
    <property type="molecule type" value="Genomic_DNA"/>
</dbReference>
<keyword evidence="10" id="KW-0812">Transmembrane</keyword>
<dbReference type="InterPro" id="IPR011682">
    <property type="entry name" value="Glyco_hydro_38_C"/>
</dbReference>
<evidence type="ECO:0000256" key="9">
    <source>
        <dbReference type="RuleBase" id="RU361199"/>
    </source>
</evidence>
<feature type="transmembrane region" description="Helical" evidence="10">
    <location>
        <begin position="7"/>
        <end position="25"/>
    </location>
</feature>
<keyword evidence="2 9" id="KW-0479">Metal-binding</keyword>
<dbReference type="OrthoDB" id="10261055at2759"/>
<dbReference type="InterPro" id="IPR028995">
    <property type="entry name" value="Glyco_hydro_57/38_cen_sf"/>
</dbReference>
<evidence type="ECO:0000256" key="7">
    <source>
        <dbReference type="ARBA" id="ARBA00059516"/>
    </source>
</evidence>
<dbReference type="Pfam" id="PF01074">
    <property type="entry name" value="Glyco_hydro_38N"/>
    <property type="match status" value="1"/>
</dbReference>
<dbReference type="Gene3D" id="2.60.40.1180">
    <property type="entry name" value="Golgi alpha-mannosidase II"/>
    <property type="match status" value="1"/>
</dbReference>
<evidence type="ECO:0000256" key="1">
    <source>
        <dbReference type="ARBA" id="ARBA00009792"/>
    </source>
</evidence>
<protein>
    <recommendedName>
        <fullName evidence="9">Alpha-mannosidase</fullName>
        <ecNumber evidence="9">3.2.1.-</ecNumber>
    </recommendedName>
</protein>
<name>A0A9Q1C150_HOLLE</name>
<keyword evidence="5" id="KW-1015">Disulfide bond</keyword>
<dbReference type="InterPro" id="IPR027291">
    <property type="entry name" value="Glyco_hydro_38_N_sf"/>
</dbReference>
<dbReference type="SUPFAM" id="SSF88713">
    <property type="entry name" value="Glycoside hydrolase/deacetylase"/>
    <property type="match status" value="2"/>
</dbReference>
<dbReference type="GO" id="GO:0006491">
    <property type="term" value="P:N-glycan processing"/>
    <property type="evidence" value="ECO:0007669"/>
    <property type="project" value="TreeGrafter"/>
</dbReference>
<evidence type="ECO:0000256" key="8">
    <source>
        <dbReference type="ARBA" id="ARBA00093232"/>
    </source>
</evidence>
<organism evidence="12 13">
    <name type="scientific">Holothuria leucospilota</name>
    <name type="common">Black long sea cucumber</name>
    <name type="synonym">Mertensiothuria leucospilota</name>
    <dbReference type="NCBI Taxonomy" id="206669"/>
    <lineage>
        <taxon>Eukaryota</taxon>
        <taxon>Metazoa</taxon>
        <taxon>Echinodermata</taxon>
        <taxon>Eleutherozoa</taxon>
        <taxon>Echinozoa</taxon>
        <taxon>Holothuroidea</taxon>
        <taxon>Aspidochirotacea</taxon>
        <taxon>Aspidochirotida</taxon>
        <taxon>Holothuriidae</taxon>
        <taxon>Holothuria</taxon>
    </lineage>
</organism>
<dbReference type="FunFam" id="3.20.110.10:FF:000016">
    <property type="entry name" value="Alpha-mannosidase"/>
    <property type="match status" value="1"/>
</dbReference>
<evidence type="ECO:0000256" key="3">
    <source>
        <dbReference type="ARBA" id="ARBA00022801"/>
    </source>
</evidence>
<dbReference type="Proteomes" id="UP001152320">
    <property type="component" value="Chromosome 9"/>
</dbReference>
<sequence>MRPKRMLILGCGVFLFMVVAMYLMLDRTSSKEGYPGQMNEAQRQLAILEEKVDILETDLNKNHDIINQLKNAVKAMSEGGPIPKIIPKDDEKDGNAWVFHRVGNQGRDGAGADVGPVAPVGAKAHVNQMECSFATGESGHSADIQMMDVYEELKFENANGGVWKQGFDITYDINQWKNKPLKVYVVPHSHNDPGWIKTFSKYYQDQTQHILDNAVEKLKQYPAMKFIWAEISYLSEWWGKTTETKKNMAKKLISSGQWEIVTGGWVMVDEANCHYFAILDQFIEGHEWMDEMLGIKPKISWSIDPFGMSPTLAYLLKGMGYDAMVIQRIHYEVKKYLAKRQQLEFMWRQNWDHETSTDMFCHMMPFYSYDAPVFFFTDHETSTDMFCHMMPFYSYDAPHSCGPDPKVCCQFDFKRLPGGRVNCPWKIAPVKINDGNVEHRSEVLLDQYRKKAQLYKSNVLLVPLGDDFRYDKAIEWDLQYENYEKLFSYMNSRKDWHIQAQFGTLNDYFSALWYETNAEVGTQPEGFPSLSGDFYAYADREKDYWTGYFTSRPFHKHLDRVVESHLRAAEIIFSYAYATARKEELSHFQADELVHMLSVSRKSLGLFQHHDAITGTAKDHVVVDYGKKLLLAIEGLRTVIMESMYLLMLDDRSFYKPGIKYFNLDEVRASHDAIPTQELLLLDEEDPRAVMFFNPLAQPRQELVRLRVSSLNVEVTDSEGNPVNSQGGLVFNQFDSLDDTVYDLMFEVDLKPMGLKKYWILDSGSKVTSHHQHSMVEFFNMAESGNIRRGNVEVLKHTDSSNKVNIDNDNLFVKFDGNKGLLKSVTTKIDNQETNVDMQFVMYGTNKAVNMKSGAYLFLPDGPAKEVSAQHAPFRVTTGPLYSEVSVYLYCVQHTVSLANTAGPESFGVGITNVVDVRNERNKELVMRIRSSIENGDGIFYTDLNGFQIQKRKKYSDKLPLQANFYPMPTMAYIEDDDSRLSILTGQPLGVSSLEMGWLEVVLDRRLMQDDNRGVQQGVQDNRRTPSFFKLLLERKVDSSNYEPSVSVPVGYPSLLGHYTSLALNHPIFTHFVSMAERQEQSNLKGELALIQRGLPCDMHIVNLRTRSSHKANAATARREAFLILHRLGFDCRYPGLRLQCMTQGGQVDTSYLFSDMNIRDIQATSLSGMKDEKSLGEKATVEIQPMELKTYRIKFH</sequence>
<dbReference type="InterPro" id="IPR015341">
    <property type="entry name" value="Glyco_hydro_38_cen"/>
</dbReference>
<evidence type="ECO:0000256" key="4">
    <source>
        <dbReference type="ARBA" id="ARBA00022833"/>
    </source>
</evidence>
<dbReference type="InterPro" id="IPR013780">
    <property type="entry name" value="Glyco_hydro_b"/>
</dbReference>
<feature type="domain" description="Glycoside hydrolase family 38 central" evidence="11">
    <location>
        <begin position="543"/>
        <end position="629"/>
    </location>
</feature>
<dbReference type="PANTHER" id="PTHR11607:SF3">
    <property type="entry name" value="LYSOSOMAL ALPHA-MANNOSIDASE"/>
    <property type="match status" value="1"/>
</dbReference>
<comment type="similarity">
    <text evidence="1 9">Belongs to the glycosyl hydrolase 38 family.</text>
</comment>
<keyword evidence="10" id="KW-1133">Transmembrane helix</keyword>
<dbReference type="InterPro" id="IPR011330">
    <property type="entry name" value="Glyco_hydro/deAcase_b/a-brl"/>
</dbReference>
<dbReference type="PANTHER" id="PTHR11607">
    <property type="entry name" value="ALPHA-MANNOSIDASE"/>
    <property type="match status" value="1"/>
</dbReference>
<reference evidence="12" key="1">
    <citation type="submission" date="2021-10" db="EMBL/GenBank/DDBJ databases">
        <title>Tropical sea cucumber genome reveals ecological adaptation and Cuvierian tubules defense mechanism.</title>
        <authorList>
            <person name="Chen T."/>
        </authorList>
    </citation>
    <scope>NUCLEOTIDE SEQUENCE</scope>
    <source>
        <strain evidence="12">Nanhai2018</strain>
        <tissue evidence="12">Muscle</tissue>
    </source>
</reference>
<dbReference type="EC" id="3.2.1.-" evidence="9"/>
<keyword evidence="10" id="KW-0472">Membrane</keyword>
<dbReference type="InterPro" id="IPR011013">
    <property type="entry name" value="Gal_mutarotase_sf_dom"/>
</dbReference>
<dbReference type="FunFam" id="2.70.98.30:FF:000002">
    <property type="entry name" value="Alpha-mannosidase"/>
    <property type="match status" value="1"/>
</dbReference>
<dbReference type="AlphaFoldDB" id="A0A9Q1C150"/>
<keyword evidence="13" id="KW-1185">Reference proteome</keyword>
<dbReference type="SUPFAM" id="SSF88688">
    <property type="entry name" value="Families 57/38 glycoside transferase middle domain"/>
    <property type="match status" value="1"/>
</dbReference>
<dbReference type="GO" id="GO:0000139">
    <property type="term" value="C:Golgi membrane"/>
    <property type="evidence" value="ECO:0007669"/>
    <property type="project" value="TreeGrafter"/>
</dbReference>
<dbReference type="SMART" id="SM00872">
    <property type="entry name" value="Alpha-mann_mid"/>
    <property type="match status" value="1"/>
</dbReference>
<dbReference type="GO" id="GO:0006013">
    <property type="term" value="P:mannose metabolic process"/>
    <property type="evidence" value="ECO:0007669"/>
    <property type="project" value="InterPro"/>
</dbReference>
<dbReference type="InterPro" id="IPR037094">
    <property type="entry name" value="Glyco_hydro_38_cen_sf"/>
</dbReference>
<evidence type="ECO:0000256" key="5">
    <source>
        <dbReference type="ARBA" id="ARBA00023157"/>
    </source>
</evidence>
<dbReference type="Pfam" id="PF09261">
    <property type="entry name" value="Alpha-mann_mid"/>
    <property type="match status" value="1"/>
</dbReference>
<dbReference type="FunFam" id="1.20.1270.50:FF:000001">
    <property type="entry name" value="Alpha-mannosidase"/>
    <property type="match status" value="1"/>
</dbReference>
<dbReference type="CDD" id="cd10809">
    <property type="entry name" value="GH38N_AMII_GMII_SfManIII_like"/>
    <property type="match status" value="1"/>
</dbReference>
<evidence type="ECO:0000313" key="13">
    <source>
        <dbReference type="Proteomes" id="UP001152320"/>
    </source>
</evidence>
<evidence type="ECO:0000256" key="6">
    <source>
        <dbReference type="ARBA" id="ARBA00023295"/>
    </source>
</evidence>
<dbReference type="Pfam" id="PF07748">
    <property type="entry name" value="Glyco_hydro_38C"/>
    <property type="match status" value="1"/>
</dbReference>
<keyword evidence="3 9" id="KW-0378">Hydrolase</keyword>
<dbReference type="Gene3D" id="2.70.98.30">
    <property type="entry name" value="Golgi alpha-mannosidase II, domain 4"/>
    <property type="match status" value="1"/>
</dbReference>
<accession>A0A9Q1C150</accession>
<keyword evidence="6 9" id="KW-0326">Glycosidase</keyword>
<comment type="function">
    <text evidence="7">Catalyzes the first committed step in the biosynthesis of complex N-glycans. It controls conversion of high mannose to complex N-glycans; the final hydrolytic step in the N-glycan maturation pathway.</text>
</comment>
<dbReference type="SUPFAM" id="SSF74650">
    <property type="entry name" value="Galactose mutarotase-like"/>
    <property type="match status" value="1"/>
</dbReference>
<dbReference type="Gene3D" id="1.20.1270.50">
    <property type="entry name" value="Glycoside hydrolase family 38, central domain"/>
    <property type="match status" value="1"/>
</dbReference>
<evidence type="ECO:0000259" key="11">
    <source>
        <dbReference type="SMART" id="SM00872"/>
    </source>
</evidence>
<evidence type="ECO:0000256" key="2">
    <source>
        <dbReference type="ARBA" id="ARBA00022723"/>
    </source>
</evidence>
<proteinExistence type="inferred from homology"/>
<dbReference type="GO" id="GO:0046872">
    <property type="term" value="F:metal ion binding"/>
    <property type="evidence" value="ECO:0007669"/>
    <property type="project" value="UniProtKB-KW"/>
</dbReference>
<comment type="cofactor">
    <cofactor evidence="9">
        <name>Zn(2+)</name>
        <dbReference type="ChEBI" id="CHEBI:29105"/>
    </cofactor>
    <text evidence="9">Binds 1 zinc ion per subunit.</text>
</comment>
<gene>
    <name evidence="12" type="ORF">HOLleu_20773</name>
</gene>
<dbReference type="GO" id="GO:0004572">
    <property type="term" value="F:mannosyl-oligosaccharide 1,3-1,6-alpha-mannosidase activity"/>
    <property type="evidence" value="ECO:0007669"/>
    <property type="project" value="UniProtKB-EC"/>
</dbReference>
<comment type="caution">
    <text evidence="12">The sequence shown here is derived from an EMBL/GenBank/DDBJ whole genome shotgun (WGS) entry which is preliminary data.</text>
</comment>
<evidence type="ECO:0000313" key="12">
    <source>
        <dbReference type="EMBL" id="KAJ8036716.1"/>
    </source>
</evidence>
<dbReference type="InterPro" id="IPR000602">
    <property type="entry name" value="Glyco_hydro_38_N"/>
</dbReference>
<keyword evidence="4 9" id="KW-0862">Zinc</keyword>
<dbReference type="Gene3D" id="3.20.110.10">
    <property type="entry name" value="Glycoside hydrolase 38, N terminal domain"/>
    <property type="match status" value="2"/>
</dbReference>